<organism evidence="1 2">
    <name type="scientific">Arenibacter certesii</name>
    <dbReference type="NCBI Taxonomy" id="228955"/>
    <lineage>
        <taxon>Bacteria</taxon>
        <taxon>Pseudomonadati</taxon>
        <taxon>Bacteroidota</taxon>
        <taxon>Flavobacteriia</taxon>
        <taxon>Flavobacteriales</taxon>
        <taxon>Flavobacteriaceae</taxon>
        <taxon>Arenibacter</taxon>
    </lineage>
</organism>
<accession>A0A918MPY3</accession>
<evidence type="ECO:0000313" key="2">
    <source>
        <dbReference type="Proteomes" id="UP000634668"/>
    </source>
</evidence>
<keyword evidence="2" id="KW-1185">Reference proteome</keyword>
<gene>
    <name evidence="1" type="ORF">GCM10007383_32470</name>
</gene>
<comment type="caution">
    <text evidence="1">The sequence shown here is derived from an EMBL/GenBank/DDBJ whole genome shotgun (WGS) entry which is preliminary data.</text>
</comment>
<dbReference type="RefSeq" id="WP_026814366.1">
    <property type="nucleotide sequence ID" value="NZ_BMWP01000027.1"/>
</dbReference>
<dbReference type="AlphaFoldDB" id="A0A918MPY3"/>
<evidence type="ECO:0000313" key="1">
    <source>
        <dbReference type="EMBL" id="GGW45575.1"/>
    </source>
</evidence>
<dbReference type="Proteomes" id="UP000634668">
    <property type="component" value="Unassembled WGS sequence"/>
</dbReference>
<name>A0A918MPY3_9FLAO</name>
<reference evidence="1" key="2">
    <citation type="submission" date="2020-09" db="EMBL/GenBank/DDBJ databases">
        <authorList>
            <person name="Sun Q."/>
            <person name="Kim S."/>
        </authorList>
    </citation>
    <scope>NUCLEOTIDE SEQUENCE</scope>
    <source>
        <strain evidence="1">KCTC 12113</strain>
    </source>
</reference>
<reference evidence="1" key="1">
    <citation type="journal article" date="2014" name="Int. J. Syst. Evol. Microbiol.">
        <title>Complete genome sequence of Corynebacterium casei LMG S-19264T (=DSM 44701T), isolated from a smear-ripened cheese.</title>
        <authorList>
            <consortium name="US DOE Joint Genome Institute (JGI-PGF)"/>
            <person name="Walter F."/>
            <person name="Albersmeier A."/>
            <person name="Kalinowski J."/>
            <person name="Ruckert C."/>
        </authorList>
    </citation>
    <scope>NUCLEOTIDE SEQUENCE</scope>
    <source>
        <strain evidence="1">KCTC 12113</strain>
    </source>
</reference>
<protein>
    <submittedName>
        <fullName evidence="1">Uncharacterized protein</fullName>
    </submittedName>
</protein>
<sequence>MTIIIIPSSGHIFFGWSCKRNLEDMTIIWVYLWNSGTYDKIQSKMNNFINWKQNSDGWHRDGLSLSSDEAPLMRVEKREYLI</sequence>
<proteinExistence type="predicted"/>
<dbReference type="EMBL" id="BMWP01000027">
    <property type="protein sequence ID" value="GGW45575.1"/>
    <property type="molecule type" value="Genomic_DNA"/>
</dbReference>